<sequence length="127" mass="15041">MSGSSHVPQPSESYFFSGFTWESVVIGYSCGLVVGTVVWSLMFKYRKPSWFVMDSCLTKEEGQRRELIDDGLNGRLGEPTCLFYIFGTVMWSLMFKYRKPKWFVEFFDGLMLHKRRRPKKRAQRRRT</sequence>
<name>A0A9J5W1X6_SOLCO</name>
<evidence type="ECO:0008006" key="4">
    <source>
        <dbReference type="Google" id="ProtNLM"/>
    </source>
</evidence>
<dbReference type="EMBL" id="JACXVP010000012">
    <property type="protein sequence ID" value="KAG5569493.1"/>
    <property type="molecule type" value="Genomic_DNA"/>
</dbReference>
<keyword evidence="1" id="KW-1133">Transmembrane helix</keyword>
<evidence type="ECO:0000313" key="2">
    <source>
        <dbReference type="EMBL" id="KAG5569493.1"/>
    </source>
</evidence>
<reference evidence="2 3" key="1">
    <citation type="submission" date="2020-09" db="EMBL/GenBank/DDBJ databases">
        <title>De no assembly of potato wild relative species, Solanum commersonii.</title>
        <authorList>
            <person name="Cho K."/>
        </authorList>
    </citation>
    <scope>NUCLEOTIDE SEQUENCE [LARGE SCALE GENOMIC DNA]</scope>
    <source>
        <strain evidence="2">LZ3.2</strain>
        <tissue evidence="2">Leaf</tissue>
    </source>
</reference>
<keyword evidence="1" id="KW-0812">Transmembrane</keyword>
<protein>
    <recommendedName>
        <fullName evidence="4">Transmembrane protein</fullName>
    </recommendedName>
</protein>
<accession>A0A9J5W1X6</accession>
<dbReference type="Proteomes" id="UP000824120">
    <property type="component" value="Chromosome 12"/>
</dbReference>
<comment type="caution">
    <text evidence="2">The sequence shown here is derived from an EMBL/GenBank/DDBJ whole genome shotgun (WGS) entry which is preliminary data.</text>
</comment>
<dbReference type="AlphaFoldDB" id="A0A9J5W1X6"/>
<feature type="transmembrane region" description="Helical" evidence="1">
    <location>
        <begin position="20"/>
        <end position="43"/>
    </location>
</feature>
<proteinExistence type="predicted"/>
<keyword evidence="1" id="KW-0472">Membrane</keyword>
<keyword evidence="3" id="KW-1185">Reference proteome</keyword>
<gene>
    <name evidence="2" type="ORF">H5410_059259</name>
</gene>
<organism evidence="2 3">
    <name type="scientific">Solanum commersonii</name>
    <name type="common">Commerson's wild potato</name>
    <name type="synonym">Commerson's nightshade</name>
    <dbReference type="NCBI Taxonomy" id="4109"/>
    <lineage>
        <taxon>Eukaryota</taxon>
        <taxon>Viridiplantae</taxon>
        <taxon>Streptophyta</taxon>
        <taxon>Embryophyta</taxon>
        <taxon>Tracheophyta</taxon>
        <taxon>Spermatophyta</taxon>
        <taxon>Magnoliopsida</taxon>
        <taxon>eudicotyledons</taxon>
        <taxon>Gunneridae</taxon>
        <taxon>Pentapetalae</taxon>
        <taxon>asterids</taxon>
        <taxon>lamiids</taxon>
        <taxon>Solanales</taxon>
        <taxon>Solanaceae</taxon>
        <taxon>Solanoideae</taxon>
        <taxon>Solaneae</taxon>
        <taxon>Solanum</taxon>
    </lineage>
</organism>
<evidence type="ECO:0000313" key="3">
    <source>
        <dbReference type="Proteomes" id="UP000824120"/>
    </source>
</evidence>
<dbReference type="OrthoDB" id="1301874at2759"/>
<evidence type="ECO:0000256" key="1">
    <source>
        <dbReference type="SAM" id="Phobius"/>
    </source>
</evidence>